<evidence type="ECO:0000313" key="5">
    <source>
        <dbReference type="Proteomes" id="UP000231632"/>
    </source>
</evidence>
<dbReference type="OrthoDB" id="9790048at2"/>
<sequence>MKKIILSAVALLVAANVAQASEQIHIVGSSTVYPFSSYVAEELGATTKFKTPVVESTGSGGGMKLFCAGNGMDTPDITNASRRMKAKEYKKCQENGVKYITEVVVGYDGIALAQSKDTAPLNLTRKQILLAVAAEVPNKEGTALIANPYHFWNEIDASLPHRKITFYGPPTSSGTRDAFEDLTMKAVAKKMDVYTKLYKADKKANKKYKKYHEVRQDGVYVPSGENDNLIVQKLTKDADALGIFGYSYLAENSDRIAAATVKGIAPSPEAVQDGSYKLSRSLYFYIKKSHMDKVPGMKEYIKLFTSEQMIGDDGACTDIGLIALPEEMRAKYRTQAASLTNLKPEDLKK</sequence>
<evidence type="ECO:0000256" key="2">
    <source>
        <dbReference type="SAM" id="SignalP"/>
    </source>
</evidence>
<dbReference type="SUPFAM" id="SSF53850">
    <property type="entry name" value="Periplasmic binding protein-like II"/>
    <property type="match status" value="1"/>
</dbReference>
<dbReference type="Proteomes" id="UP000231632">
    <property type="component" value="Unassembled WGS sequence"/>
</dbReference>
<feature type="signal peptide" evidence="2">
    <location>
        <begin position="1"/>
        <end position="20"/>
    </location>
</feature>
<dbReference type="AlphaFoldDB" id="A0A1L8CKQ7"/>
<proteinExistence type="predicted"/>
<keyword evidence="5" id="KW-1185">Reference proteome</keyword>
<dbReference type="InterPro" id="IPR024370">
    <property type="entry name" value="PBP_domain"/>
</dbReference>
<name>A0A1L8CKQ7_9PROT</name>
<dbReference type="PANTHER" id="PTHR30570">
    <property type="entry name" value="PERIPLASMIC PHOSPHATE BINDING COMPONENT OF PHOSPHATE ABC TRANSPORTER"/>
    <property type="match status" value="1"/>
</dbReference>
<evidence type="ECO:0000256" key="1">
    <source>
        <dbReference type="ARBA" id="ARBA00022729"/>
    </source>
</evidence>
<keyword evidence="1 2" id="KW-0732">Signal</keyword>
<evidence type="ECO:0000259" key="3">
    <source>
        <dbReference type="Pfam" id="PF12849"/>
    </source>
</evidence>
<accession>A0A1L8CKQ7</accession>
<dbReference type="Gene3D" id="3.40.190.10">
    <property type="entry name" value="Periplasmic binding protein-like II"/>
    <property type="match status" value="2"/>
</dbReference>
<comment type="caution">
    <text evidence="4">The sequence shown here is derived from an EMBL/GenBank/DDBJ whole genome shotgun (WGS) entry which is preliminary data.</text>
</comment>
<dbReference type="RefSeq" id="WP_072658669.1">
    <property type="nucleotide sequence ID" value="NZ_BDFD01000002.1"/>
</dbReference>
<dbReference type="Pfam" id="PF12849">
    <property type="entry name" value="PBP_like_2"/>
    <property type="match status" value="1"/>
</dbReference>
<feature type="domain" description="PBP" evidence="3">
    <location>
        <begin position="15"/>
        <end position="307"/>
    </location>
</feature>
<gene>
    <name evidence="4" type="ORF">MMIC_P0427</name>
</gene>
<organism evidence="4 5">
    <name type="scientific">Mariprofundus micogutta</name>
    <dbReference type="NCBI Taxonomy" id="1921010"/>
    <lineage>
        <taxon>Bacteria</taxon>
        <taxon>Pseudomonadati</taxon>
        <taxon>Pseudomonadota</taxon>
        <taxon>Candidatius Mariprofundia</taxon>
        <taxon>Mariprofundales</taxon>
        <taxon>Mariprofundaceae</taxon>
        <taxon>Mariprofundus</taxon>
    </lineage>
</organism>
<feature type="chain" id="PRO_5009875417" evidence="2">
    <location>
        <begin position="21"/>
        <end position="349"/>
    </location>
</feature>
<dbReference type="PANTHER" id="PTHR30570:SF1">
    <property type="entry name" value="PHOSPHATE-BINDING PROTEIN PSTS"/>
    <property type="match status" value="1"/>
</dbReference>
<dbReference type="CDD" id="cd13654">
    <property type="entry name" value="PBP2_phosphate_like_2"/>
    <property type="match status" value="1"/>
</dbReference>
<reference evidence="4 5" key="1">
    <citation type="journal article" date="2017" name="Arch. Microbiol.">
        <title>Mariprofundus micogutta sp. nov., a novel iron-oxidizing zetaproteobacterium isolated from a deep-sea hydrothermal field at the Bayonnaise knoll of the Izu-Ogasawara arc, and a description of Mariprofundales ord. nov. and Zetaproteobacteria classis nov.</title>
        <authorList>
            <person name="Makita H."/>
            <person name="Tanaka E."/>
            <person name="Mitsunobu S."/>
            <person name="Miyazaki M."/>
            <person name="Nunoura T."/>
            <person name="Uematsu K."/>
            <person name="Takaki Y."/>
            <person name="Nishi S."/>
            <person name="Shimamura S."/>
            <person name="Takai K."/>
        </authorList>
    </citation>
    <scope>NUCLEOTIDE SEQUENCE [LARGE SCALE GENOMIC DNA]</scope>
    <source>
        <strain evidence="4 5">ET2</strain>
    </source>
</reference>
<evidence type="ECO:0000313" key="4">
    <source>
        <dbReference type="EMBL" id="GAV19493.1"/>
    </source>
</evidence>
<dbReference type="EMBL" id="BDFD01000002">
    <property type="protein sequence ID" value="GAV19493.1"/>
    <property type="molecule type" value="Genomic_DNA"/>
</dbReference>
<protein>
    <submittedName>
        <fullName evidence="4">Phosphate transport system substrate-binding protein</fullName>
    </submittedName>
</protein>
<dbReference type="STRING" id="1921010.MMIC_P0427"/>
<dbReference type="InterPro" id="IPR050811">
    <property type="entry name" value="Phosphate_ABC_transporter"/>
</dbReference>